<protein>
    <submittedName>
        <fullName evidence="1">Uncharacterized protein</fullName>
    </submittedName>
</protein>
<dbReference type="AlphaFoldDB" id="A0A6C0AHZ1"/>
<accession>A0A6C0AHZ1</accession>
<name>A0A6C0AHZ1_9ZZZZ</name>
<dbReference type="EMBL" id="MN740627">
    <property type="protein sequence ID" value="QHS79276.1"/>
    <property type="molecule type" value="Genomic_DNA"/>
</dbReference>
<organism evidence="1">
    <name type="scientific">viral metagenome</name>
    <dbReference type="NCBI Taxonomy" id="1070528"/>
    <lineage>
        <taxon>unclassified sequences</taxon>
        <taxon>metagenomes</taxon>
        <taxon>organismal metagenomes</taxon>
    </lineage>
</organism>
<sequence>MRWILVLFVNVLSMSPKLCIHCKHFRGDFFTDQRFGKCAKSPVVSDVDEYLVTGRINNQKREYNYCSIVRKYNPQCGPDGKLFEQK</sequence>
<reference evidence="1" key="1">
    <citation type="journal article" date="2020" name="Nature">
        <title>Giant virus diversity and host interactions through global metagenomics.</title>
        <authorList>
            <person name="Schulz F."/>
            <person name="Roux S."/>
            <person name="Paez-Espino D."/>
            <person name="Jungbluth S."/>
            <person name="Walsh D.A."/>
            <person name="Denef V.J."/>
            <person name="McMahon K.D."/>
            <person name="Konstantinidis K.T."/>
            <person name="Eloe-Fadrosh E.A."/>
            <person name="Kyrpides N.C."/>
            <person name="Woyke T."/>
        </authorList>
    </citation>
    <scope>NUCLEOTIDE SEQUENCE</scope>
    <source>
        <strain evidence="1">GVMAG-S-1035118-87</strain>
    </source>
</reference>
<proteinExistence type="predicted"/>
<evidence type="ECO:0000313" key="1">
    <source>
        <dbReference type="EMBL" id="QHS79276.1"/>
    </source>
</evidence>